<dbReference type="GO" id="GO:0004386">
    <property type="term" value="F:helicase activity"/>
    <property type="evidence" value="ECO:0007669"/>
    <property type="project" value="UniProtKB-KW"/>
</dbReference>
<dbReference type="EMBL" id="JAPFCC010000001">
    <property type="protein sequence ID" value="MCW7553917.1"/>
    <property type="molecule type" value="Genomic_DNA"/>
</dbReference>
<evidence type="ECO:0000256" key="4">
    <source>
        <dbReference type="ARBA" id="ARBA00022840"/>
    </source>
</evidence>
<keyword evidence="2" id="KW-0378">Hydrolase</keyword>
<dbReference type="InterPro" id="IPR027417">
    <property type="entry name" value="P-loop_NTPase"/>
</dbReference>
<dbReference type="Gene3D" id="3.40.50.300">
    <property type="entry name" value="P-loop containing nucleotide triphosphate hydrolases"/>
    <property type="match status" value="1"/>
</dbReference>
<keyword evidence="3 6" id="KW-0347">Helicase</keyword>
<evidence type="ECO:0000256" key="1">
    <source>
        <dbReference type="ARBA" id="ARBA00022741"/>
    </source>
</evidence>
<dbReference type="InterPro" id="IPR050534">
    <property type="entry name" value="Coronavir_polyprotein_1ab"/>
</dbReference>
<dbReference type="InterPro" id="IPR041679">
    <property type="entry name" value="DNA2/NAM7-like_C"/>
</dbReference>
<proteinExistence type="predicted"/>
<organism evidence="6 7">
    <name type="scientific">Endozoicomonas gorgoniicola</name>
    <dbReference type="NCBI Taxonomy" id="1234144"/>
    <lineage>
        <taxon>Bacteria</taxon>
        <taxon>Pseudomonadati</taxon>
        <taxon>Pseudomonadota</taxon>
        <taxon>Gammaproteobacteria</taxon>
        <taxon>Oceanospirillales</taxon>
        <taxon>Endozoicomonadaceae</taxon>
        <taxon>Endozoicomonas</taxon>
    </lineage>
</organism>
<accession>A0ABT3MX06</accession>
<evidence type="ECO:0000313" key="7">
    <source>
        <dbReference type="Proteomes" id="UP001209854"/>
    </source>
</evidence>
<evidence type="ECO:0000256" key="2">
    <source>
        <dbReference type="ARBA" id="ARBA00022801"/>
    </source>
</evidence>
<keyword evidence="4" id="KW-0067">ATP-binding</keyword>
<gene>
    <name evidence="6" type="ORF">NX722_15060</name>
</gene>
<reference evidence="6 7" key="1">
    <citation type="submission" date="2022-10" db="EMBL/GenBank/DDBJ databases">
        <title>High-quality genome sequences of two octocoral-associated bacteria, Endozoicomonas euniceicola EF212 and Endozoicomonas gorgoniicola PS125.</title>
        <authorList>
            <person name="Chiou Y.-J."/>
            <person name="Chen Y.-H."/>
        </authorList>
    </citation>
    <scope>NUCLEOTIDE SEQUENCE [LARGE SCALE GENOMIC DNA]</scope>
    <source>
        <strain evidence="6 7">PS125</strain>
    </source>
</reference>
<name>A0ABT3MX06_9GAMM</name>
<evidence type="ECO:0000256" key="3">
    <source>
        <dbReference type="ARBA" id="ARBA00022806"/>
    </source>
</evidence>
<dbReference type="CDD" id="cd18808">
    <property type="entry name" value="SF1_C_Upf1"/>
    <property type="match status" value="1"/>
</dbReference>
<evidence type="ECO:0000259" key="5">
    <source>
        <dbReference type="Pfam" id="PF13087"/>
    </source>
</evidence>
<dbReference type="Pfam" id="PF13087">
    <property type="entry name" value="AAA_12"/>
    <property type="match status" value="1"/>
</dbReference>
<comment type="caution">
    <text evidence="6">The sequence shown here is derived from an EMBL/GenBank/DDBJ whole genome shotgun (WGS) entry which is preliminary data.</text>
</comment>
<dbReference type="Proteomes" id="UP001209854">
    <property type="component" value="Unassembled WGS sequence"/>
</dbReference>
<feature type="domain" description="DNA2/NAM7 helicase-like C-terminal" evidence="5">
    <location>
        <begin position="2"/>
        <end position="164"/>
    </location>
</feature>
<keyword evidence="1" id="KW-0547">Nucleotide-binding</keyword>
<dbReference type="InterPro" id="IPR047187">
    <property type="entry name" value="SF1_C_Upf1"/>
</dbReference>
<keyword evidence="7" id="KW-1185">Reference proteome</keyword>
<sequence>MSQFIYEGKLRHNPDNDRRVIRVPDTGSGFLDREAGIVFVPVDHEGNTQASEDEVAEIKLLAHSLIGRTFVDENGDERPIGWDDMLLVAPYNHQVRKLSDALGKAARVGSIDKFQGPEAPVVFLSMCASDASESKRGMDFLFNRNRINVAISRAQSLAVVVGNPELGNLNVNSVKQMELVNLYNALVDYGQKPG</sequence>
<dbReference type="PANTHER" id="PTHR43788">
    <property type="entry name" value="DNA2/NAM7 HELICASE FAMILY MEMBER"/>
    <property type="match status" value="1"/>
</dbReference>
<dbReference type="PANTHER" id="PTHR43788:SF8">
    <property type="entry name" value="DNA-BINDING PROTEIN SMUBP-2"/>
    <property type="match status" value="1"/>
</dbReference>
<protein>
    <submittedName>
        <fullName evidence="6">Upf1 family helicase</fullName>
    </submittedName>
</protein>
<evidence type="ECO:0000313" key="6">
    <source>
        <dbReference type="EMBL" id="MCW7553917.1"/>
    </source>
</evidence>
<dbReference type="SUPFAM" id="SSF52540">
    <property type="entry name" value="P-loop containing nucleoside triphosphate hydrolases"/>
    <property type="match status" value="1"/>
</dbReference>